<sequence length="231" mass="25661">MAATTATWWNGAWTYTWVHLAISYLIRGTSFTPLEGVRGHLTLATNDLGTIVRSNGITVLLESDLPTDVTPADLLDEQPHPKHPALHLKLIRRPGRVWIGVTAVRSQERPQDTDLELLLTNTIRRLTKRLHRRGLRAEPLTPDELSNLLTTLTPKHVTEEWDALVLDQTNTRYRMYALPAHLALHQPGAVTVTTATNLNHALVLAQATAPQSPAATRQTARHRTAYTAALP</sequence>
<dbReference type="InterPro" id="IPR050051">
    <property type="entry name" value="EccE_dom"/>
</dbReference>
<evidence type="ECO:0000259" key="1">
    <source>
        <dbReference type="Pfam" id="PF11203"/>
    </source>
</evidence>
<protein>
    <recommendedName>
        <fullName evidence="1">Type VII secretion system protein EccE domain-containing protein</fullName>
    </recommendedName>
</protein>
<dbReference type="Proteomes" id="UP001501705">
    <property type="component" value="Unassembled WGS sequence"/>
</dbReference>
<proteinExistence type="predicted"/>
<feature type="domain" description="Type VII secretion system protein EccE" evidence="1">
    <location>
        <begin position="109"/>
        <end position="168"/>
    </location>
</feature>
<evidence type="ECO:0000313" key="3">
    <source>
        <dbReference type="Proteomes" id="UP001501705"/>
    </source>
</evidence>
<accession>A0ABN2EI55</accession>
<dbReference type="EMBL" id="BAAAPH010000040">
    <property type="protein sequence ID" value="GAA1607153.1"/>
    <property type="molecule type" value="Genomic_DNA"/>
</dbReference>
<name>A0ABN2EI55_9ACTN</name>
<gene>
    <name evidence="2" type="ORF">GCM10009804_73920</name>
</gene>
<reference evidence="2 3" key="1">
    <citation type="journal article" date="2019" name="Int. J. Syst. Evol. Microbiol.">
        <title>The Global Catalogue of Microorganisms (GCM) 10K type strain sequencing project: providing services to taxonomists for standard genome sequencing and annotation.</title>
        <authorList>
            <consortium name="The Broad Institute Genomics Platform"/>
            <consortium name="The Broad Institute Genome Sequencing Center for Infectious Disease"/>
            <person name="Wu L."/>
            <person name="Ma J."/>
        </authorList>
    </citation>
    <scope>NUCLEOTIDE SEQUENCE [LARGE SCALE GENOMIC DNA]</scope>
    <source>
        <strain evidence="2 3">JCM 15572</strain>
    </source>
</reference>
<comment type="caution">
    <text evidence="2">The sequence shown here is derived from an EMBL/GenBank/DDBJ whole genome shotgun (WGS) entry which is preliminary data.</text>
</comment>
<organism evidence="2 3">
    <name type="scientific">Kribbella hippodromi</name>
    <dbReference type="NCBI Taxonomy" id="434347"/>
    <lineage>
        <taxon>Bacteria</taxon>
        <taxon>Bacillati</taxon>
        <taxon>Actinomycetota</taxon>
        <taxon>Actinomycetes</taxon>
        <taxon>Propionibacteriales</taxon>
        <taxon>Kribbellaceae</taxon>
        <taxon>Kribbella</taxon>
    </lineage>
</organism>
<evidence type="ECO:0000313" key="2">
    <source>
        <dbReference type="EMBL" id="GAA1607153.1"/>
    </source>
</evidence>
<dbReference type="Pfam" id="PF11203">
    <property type="entry name" value="EccE"/>
    <property type="match status" value="1"/>
</dbReference>
<keyword evidence="3" id="KW-1185">Reference proteome</keyword>